<dbReference type="AlphaFoldDB" id="A0A178TUI8"/>
<evidence type="ECO:0000313" key="2">
    <source>
        <dbReference type="Proteomes" id="UP000078336"/>
    </source>
</evidence>
<dbReference type="PATRIC" id="fig|33934.6.peg.2322"/>
<keyword evidence="2" id="KW-1185">Reference proteome</keyword>
<sequence>MYDRILAKAKHQLEGMTPLSKKVLSLIQRLQNRKEKALRFFE</sequence>
<dbReference type="Proteomes" id="UP000078336">
    <property type="component" value="Unassembled WGS sequence"/>
</dbReference>
<comment type="caution">
    <text evidence="1">The sequence shown here is derived from an EMBL/GenBank/DDBJ whole genome shotgun (WGS) entry which is preliminary data.</text>
</comment>
<reference evidence="1 2" key="1">
    <citation type="submission" date="2016-03" db="EMBL/GenBank/DDBJ databases">
        <title>Spore heat resistance.</title>
        <authorList>
            <person name="Boekhorst J."/>
            <person name="Berendsen E.M."/>
            <person name="Wells-Bennik M.H."/>
            <person name="Kuipers O.P."/>
        </authorList>
    </citation>
    <scope>NUCLEOTIDE SEQUENCE [LARGE SCALE GENOMIC DNA]</scope>
    <source>
        <strain evidence="1 2">AF16</strain>
    </source>
</reference>
<name>A0A178TUI8_9BACL</name>
<gene>
    <name evidence="1" type="ORF">TAF16_2705</name>
</gene>
<evidence type="ECO:0000313" key="1">
    <source>
        <dbReference type="EMBL" id="OAO76320.1"/>
    </source>
</evidence>
<accession>A0A178TUI8</accession>
<organism evidence="1 2">
    <name type="scientific">Anoxybacillus flavithermus</name>
    <dbReference type="NCBI Taxonomy" id="33934"/>
    <lineage>
        <taxon>Bacteria</taxon>
        <taxon>Bacillati</taxon>
        <taxon>Bacillota</taxon>
        <taxon>Bacilli</taxon>
        <taxon>Bacillales</taxon>
        <taxon>Anoxybacillaceae</taxon>
        <taxon>Anoxybacillus</taxon>
    </lineage>
</organism>
<proteinExistence type="predicted"/>
<protein>
    <submittedName>
        <fullName evidence="1">Mobile element protein</fullName>
    </submittedName>
</protein>
<dbReference type="EMBL" id="LUCQ01000169">
    <property type="protein sequence ID" value="OAO76320.1"/>
    <property type="molecule type" value="Genomic_DNA"/>
</dbReference>